<gene>
    <name evidence="1" type="ORF">CONLIGDRAFT_672742</name>
</gene>
<evidence type="ECO:0000313" key="1">
    <source>
        <dbReference type="EMBL" id="OIW25793.1"/>
    </source>
</evidence>
<keyword evidence="2" id="KW-1185">Reference proteome</keyword>
<dbReference type="Proteomes" id="UP000182658">
    <property type="component" value="Unassembled WGS sequence"/>
</dbReference>
<dbReference type="InParanoid" id="A0A1J7IXJ0"/>
<proteinExistence type="predicted"/>
<protein>
    <submittedName>
        <fullName evidence="1">Uncharacterized protein</fullName>
    </submittedName>
</protein>
<accession>A0A1J7IXJ0</accession>
<name>A0A1J7IXJ0_9PEZI</name>
<dbReference type="AlphaFoldDB" id="A0A1J7IXJ0"/>
<reference evidence="1 2" key="1">
    <citation type="submission" date="2016-10" db="EMBL/GenBank/DDBJ databases">
        <title>Draft genome sequence of Coniochaeta ligniaria NRRL30616, a lignocellulolytic fungus for bioabatement of inhibitors in plant biomass hydrolysates.</title>
        <authorList>
            <consortium name="DOE Joint Genome Institute"/>
            <person name="Jimenez D.J."/>
            <person name="Hector R.E."/>
            <person name="Riley R."/>
            <person name="Sun H."/>
            <person name="Grigoriev I.V."/>
            <person name="Van Elsas J.D."/>
            <person name="Nichols N.N."/>
        </authorList>
    </citation>
    <scope>NUCLEOTIDE SEQUENCE [LARGE SCALE GENOMIC DNA]</scope>
    <source>
        <strain evidence="1 2">NRRL 30616</strain>
    </source>
</reference>
<dbReference type="EMBL" id="KV875101">
    <property type="protein sequence ID" value="OIW25793.1"/>
    <property type="molecule type" value="Genomic_DNA"/>
</dbReference>
<evidence type="ECO:0000313" key="2">
    <source>
        <dbReference type="Proteomes" id="UP000182658"/>
    </source>
</evidence>
<organism evidence="1 2">
    <name type="scientific">Coniochaeta ligniaria NRRL 30616</name>
    <dbReference type="NCBI Taxonomy" id="1408157"/>
    <lineage>
        <taxon>Eukaryota</taxon>
        <taxon>Fungi</taxon>
        <taxon>Dikarya</taxon>
        <taxon>Ascomycota</taxon>
        <taxon>Pezizomycotina</taxon>
        <taxon>Sordariomycetes</taxon>
        <taxon>Sordariomycetidae</taxon>
        <taxon>Coniochaetales</taxon>
        <taxon>Coniochaetaceae</taxon>
        <taxon>Coniochaeta</taxon>
    </lineage>
</organism>
<sequence>MPQARDLETSFAPVLQPNCTHPCVVDRRLRSVPHSCVYGYLPYSHMPTGELLPAQCYECAFDEASALASGRPEEAHRASLQRQWRTILHHLTVHAHRALRTPTRDGVFPPTLGRSVRQIVLQALRQAVPRQCQPDWEELEDDELAEFWSTGCTPASRARRGDTSELDWSPEEFWPPMVLLQYDADADADAAGANNAASSVHSIEFSFSGHPQGRGSDGGSEYGLDIEVLATHMIVYDSILRPFETYRPLSPGVPDLPEECGGLPVLQLRTRLSYPRFRDLDSGREMPRRRWSWLDAPRRSSL</sequence>